<proteinExistence type="predicted"/>
<reference evidence="3" key="1">
    <citation type="journal article" date="2021" name="Sci. Adv.">
        <title>The American lobster genome reveals insights on longevity, neural, and immune adaptations.</title>
        <authorList>
            <person name="Polinski J.M."/>
            <person name="Zimin A.V."/>
            <person name="Clark K.F."/>
            <person name="Kohn A.B."/>
            <person name="Sadowski N."/>
            <person name="Timp W."/>
            <person name="Ptitsyn A."/>
            <person name="Khanna P."/>
            <person name="Romanova D.Y."/>
            <person name="Williams P."/>
            <person name="Greenwood S.J."/>
            <person name="Moroz L.L."/>
            <person name="Walt D.R."/>
            <person name="Bodnar A.G."/>
        </authorList>
    </citation>
    <scope>NUCLEOTIDE SEQUENCE</scope>
    <source>
        <strain evidence="3">GMGI-L3</strain>
    </source>
</reference>
<protein>
    <submittedName>
        <fullName evidence="3">Uncharacterized protein</fullName>
    </submittedName>
</protein>
<feature type="non-terminal residue" evidence="3">
    <location>
        <position position="132"/>
    </location>
</feature>
<evidence type="ECO:0000313" key="3">
    <source>
        <dbReference type="EMBL" id="KAG7160080.1"/>
    </source>
</evidence>
<keyword evidence="1" id="KW-0812">Transmembrane</keyword>
<name>A0A8J5JLW6_HOMAM</name>
<sequence length="132" mass="15461">LKALVRVWVYKLWAVCLLQEATETLTRGWLVIMFRSEYMCRVSLRNDKWCMVPSLTQTMMHRLPSWNCVYDPWCNALVYKETTPPLITRLSILGLALTVSLLVAWSPRILTYRPSHPLLLLARVSWKSFGLY</sequence>
<evidence type="ECO:0000313" key="4">
    <source>
        <dbReference type="Proteomes" id="UP000747542"/>
    </source>
</evidence>
<keyword evidence="1" id="KW-1133">Transmembrane helix</keyword>
<evidence type="ECO:0000256" key="2">
    <source>
        <dbReference type="SAM" id="SignalP"/>
    </source>
</evidence>
<feature type="signal peptide" evidence="2">
    <location>
        <begin position="1"/>
        <end position="28"/>
    </location>
</feature>
<feature type="transmembrane region" description="Helical" evidence="1">
    <location>
        <begin position="86"/>
        <end position="105"/>
    </location>
</feature>
<keyword evidence="2" id="KW-0732">Signal</keyword>
<dbReference type="Proteomes" id="UP000747542">
    <property type="component" value="Unassembled WGS sequence"/>
</dbReference>
<feature type="chain" id="PRO_5035267274" evidence="2">
    <location>
        <begin position="29"/>
        <end position="132"/>
    </location>
</feature>
<keyword evidence="4" id="KW-1185">Reference proteome</keyword>
<keyword evidence="1" id="KW-0472">Membrane</keyword>
<dbReference type="AlphaFoldDB" id="A0A8J5JLW6"/>
<comment type="caution">
    <text evidence="3">The sequence shown here is derived from an EMBL/GenBank/DDBJ whole genome shotgun (WGS) entry which is preliminary data.</text>
</comment>
<evidence type="ECO:0000256" key="1">
    <source>
        <dbReference type="SAM" id="Phobius"/>
    </source>
</evidence>
<dbReference type="EMBL" id="JAHLQT010031643">
    <property type="protein sequence ID" value="KAG7160080.1"/>
    <property type="molecule type" value="Genomic_DNA"/>
</dbReference>
<accession>A0A8J5JLW6</accession>
<organism evidence="3 4">
    <name type="scientific">Homarus americanus</name>
    <name type="common">American lobster</name>
    <dbReference type="NCBI Taxonomy" id="6706"/>
    <lineage>
        <taxon>Eukaryota</taxon>
        <taxon>Metazoa</taxon>
        <taxon>Ecdysozoa</taxon>
        <taxon>Arthropoda</taxon>
        <taxon>Crustacea</taxon>
        <taxon>Multicrustacea</taxon>
        <taxon>Malacostraca</taxon>
        <taxon>Eumalacostraca</taxon>
        <taxon>Eucarida</taxon>
        <taxon>Decapoda</taxon>
        <taxon>Pleocyemata</taxon>
        <taxon>Astacidea</taxon>
        <taxon>Nephropoidea</taxon>
        <taxon>Nephropidae</taxon>
        <taxon>Homarus</taxon>
    </lineage>
</organism>
<gene>
    <name evidence="3" type="ORF">Hamer_G012613</name>
</gene>